<reference evidence="4 5" key="1">
    <citation type="journal article" date="2016" name="C (Basel)">
        <title>Selective Growth of and Electricity Production by Marine Exoelectrogenic Bacteria in Self-Aggregated Hydrogel of Microbially Reduced Graphene Oxide.</title>
        <authorList>
            <person name="Yoshida N."/>
            <person name="Goto Y."/>
            <person name="Miyata Y."/>
        </authorList>
    </citation>
    <scope>NUCLEOTIDE SEQUENCE [LARGE SCALE GENOMIC DNA]</scope>
    <source>
        <strain evidence="4 5">NIT-T3</strain>
    </source>
</reference>
<accession>A0ABM8HZM7</accession>
<dbReference type="Gene3D" id="3.90.1150.10">
    <property type="entry name" value="Aspartate Aminotransferase, domain 1"/>
    <property type="match status" value="1"/>
</dbReference>
<dbReference type="PIRSF" id="PIRSF001434">
    <property type="entry name" value="CGS"/>
    <property type="match status" value="1"/>
</dbReference>
<evidence type="ECO:0000313" key="5">
    <source>
        <dbReference type="Proteomes" id="UP001319827"/>
    </source>
</evidence>
<dbReference type="EMBL" id="AP024355">
    <property type="protein sequence ID" value="BCR06519.1"/>
    <property type="molecule type" value="Genomic_DNA"/>
</dbReference>
<comment type="cofactor">
    <cofactor evidence="1 3">
        <name>pyridoxal 5'-phosphate</name>
        <dbReference type="ChEBI" id="CHEBI:597326"/>
    </cofactor>
</comment>
<proteinExistence type="inferred from homology"/>
<dbReference type="PANTHER" id="PTHR11808">
    <property type="entry name" value="TRANS-SULFURATION ENZYME FAMILY MEMBER"/>
    <property type="match status" value="1"/>
</dbReference>
<comment type="similarity">
    <text evidence="3">Belongs to the trans-sulfuration enzymes family.</text>
</comment>
<dbReference type="CDD" id="cd00614">
    <property type="entry name" value="CGS_like"/>
    <property type="match status" value="1"/>
</dbReference>
<organism evidence="4 5">
    <name type="scientific">Desulfuromonas versatilis</name>
    <dbReference type="NCBI Taxonomy" id="2802975"/>
    <lineage>
        <taxon>Bacteria</taxon>
        <taxon>Pseudomonadati</taxon>
        <taxon>Thermodesulfobacteriota</taxon>
        <taxon>Desulfuromonadia</taxon>
        <taxon>Desulfuromonadales</taxon>
        <taxon>Desulfuromonadaceae</taxon>
        <taxon>Desulfuromonas</taxon>
    </lineage>
</organism>
<dbReference type="PANTHER" id="PTHR11808:SF90">
    <property type="entry name" value="CYSTATHIONINE GAMMA-SYNTHASE"/>
    <property type="match status" value="1"/>
</dbReference>
<name>A0ABM8HZM7_9BACT</name>
<dbReference type="InterPro" id="IPR054542">
    <property type="entry name" value="Cys_met_metab_PP"/>
</dbReference>
<evidence type="ECO:0000256" key="1">
    <source>
        <dbReference type="ARBA" id="ARBA00001933"/>
    </source>
</evidence>
<evidence type="ECO:0000313" key="4">
    <source>
        <dbReference type="EMBL" id="BCR06519.1"/>
    </source>
</evidence>
<reference evidence="4 5" key="2">
    <citation type="journal article" date="2021" name="Int. J. Syst. Evol. Microbiol.">
        <title>Isolation and Polyphasic Characterization of Desulfuromonas versatilis sp. Nov., an Electrogenic Bacteria Capable of Versatile Metabolism Isolated from a Graphene Oxide-Reducing Enrichment Culture.</title>
        <authorList>
            <person name="Xie L."/>
            <person name="Yoshida N."/>
            <person name="Ishii S."/>
            <person name="Meng L."/>
        </authorList>
    </citation>
    <scope>NUCLEOTIDE SEQUENCE [LARGE SCALE GENOMIC DNA]</scope>
    <source>
        <strain evidence="4 5">NIT-T3</strain>
    </source>
</reference>
<dbReference type="InterPro" id="IPR015424">
    <property type="entry name" value="PyrdxlP-dep_Trfase"/>
</dbReference>
<dbReference type="SUPFAM" id="SSF53383">
    <property type="entry name" value="PLP-dependent transferases"/>
    <property type="match status" value="1"/>
</dbReference>
<dbReference type="Gene3D" id="3.40.640.10">
    <property type="entry name" value="Type I PLP-dependent aspartate aminotransferase-like (Major domain)"/>
    <property type="match status" value="1"/>
</dbReference>
<evidence type="ECO:0000256" key="2">
    <source>
        <dbReference type="ARBA" id="ARBA00022898"/>
    </source>
</evidence>
<dbReference type="InterPro" id="IPR000277">
    <property type="entry name" value="Cys/Met-Metab_PyrdxlP-dep_enz"/>
</dbReference>
<keyword evidence="2 3" id="KW-0663">Pyridoxal phosphate</keyword>
<dbReference type="Pfam" id="PF01053">
    <property type="entry name" value="Cys_Met_Meta_PP"/>
    <property type="match status" value="1"/>
</dbReference>
<sequence>MNQNNPQLSLESRIVQIGVGRDERTGAISFPIYPSATYRHPAVGESTGFDYTRSGNPTRQVLEQGLATLEGGERALTFGSGMAALTTLFLHFASGDHLVVSEDLYGGTYRVLDQIFAKLGLSASYVDTSNTEAVEAALTPNTRAILVETPGNPLLGVADLRALGELCRRRGLLFIVDNTFLTPVLQRPLEFGADVVIHSATKYLGGHSDLCAGVLVAREAQLGERLYFLQNSTGAILPPQDCWLLIRSLKTLSLRMERHCANALQVARWLKTHPKVGAVYYPGLEDHPGHQLSRQQAKGFGGMLSFRVDSPQTARQVLKSLRMISFAESLGGVESLMTLPAVQTHGDIPEAERLRLGICESLLRLSVGIESADDIIADLEQALA</sequence>
<keyword evidence="5" id="KW-1185">Reference proteome</keyword>
<dbReference type="RefSeq" id="WP_221249894.1">
    <property type="nucleotide sequence ID" value="NZ_AP024355.1"/>
</dbReference>
<evidence type="ECO:0000256" key="3">
    <source>
        <dbReference type="RuleBase" id="RU362118"/>
    </source>
</evidence>
<protein>
    <submittedName>
        <fullName evidence="4">Cysteine synthase</fullName>
    </submittedName>
</protein>
<dbReference type="InterPro" id="IPR015422">
    <property type="entry name" value="PyrdxlP-dep_Trfase_small"/>
</dbReference>
<dbReference type="PROSITE" id="PS00868">
    <property type="entry name" value="CYS_MET_METAB_PP"/>
    <property type="match status" value="1"/>
</dbReference>
<dbReference type="Proteomes" id="UP001319827">
    <property type="component" value="Chromosome"/>
</dbReference>
<gene>
    <name evidence="4" type="ORF">DESUT3_35880</name>
</gene>
<dbReference type="InterPro" id="IPR015421">
    <property type="entry name" value="PyrdxlP-dep_Trfase_major"/>
</dbReference>